<proteinExistence type="predicted"/>
<keyword evidence="1" id="KW-0560">Oxidoreductase</keyword>
<dbReference type="InterPro" id="IPR000683">
    <property type="entry name" value="Gfo/Idh/MocA-like_OxRdtase_N"/>
</dbReference>
<dbReference type="RefSeq" id="WP_148920565.1">
    <property type="nucleotide sequence ID" value="NZ_VTAV01000016.1"/>
</dbReference>
<dbReference type="InterPro" id="IPR050463">
    <property type="entry name" value="Gfo/Idh/MocA_oxidrdct_glycsds"/>
</dbReference>
<dbReference type="GO" id="GO:0016491">
    <property type="term" value="F:oxidoreductase activity"/>
    <property type="evidence" value="ECO:0007669"/>
    <property type="project" value="UniProtKB-KW"/>
</dbReference>
<dbReference type="PANTHER" id="PTHR43818:SF11">
    <property type="entry name" value="BCDNA.GH03377"/>
    <property type="match status" value="1"/>
</dbReference>
<name>A0A5D4GYC4_9SPHI</name>
<evidence type="ECO:0000256" key="1">
    <source>
        <dbReference type="ARBA" id="ARBA00023002"/>
    </source>
</evidence>
<accession>A0A5D4GYC4</accession>
<comment type="caution">
    <text evidence="4">The sequence shown here is derived from an EMBL/GenBank/DDBJ whole genome shotgun (WGS) entry which is preliminary data.</text>
</comment>
<organism evidence="4 5">
    <name type="scientific">Sphingobacterium phlebotomi</name>
    <dbReference type="NCBI Taxonomy" id="2605433"/>
    <lineage>
        <taxon>Bacteria</taxon>
        <taxon>Pseudomonadati</taxon>
        <taxon>Bacteroidota</taxon>
        <taxon>Sphingobacteriia</taxon>
        <taxon>Sphingobacteriales</taxon>
        <taxon>Sphingobacteriaceae</taxon>
        <taxon>Sphingobacterium</taxon>
    </lineage>
</organism>
<dbReference type="InterPro" id="IPR036291">
    <property type="entry name" value="NAD(P)-bd_dom_sf"/>
</dbReference>
<evidence type="ECO:0000259" key="3">
    <source>
        <dbReference type="Pfam" id="PF22725"/>
    </source>
</evidence>
<dbReference type="Gene3D" id="3.30.360.10">
    <property type="entry name" value="Dihydrodipicolinate Reductase, domain 2"/>
    <property type="match status" value="1"/>
</dbReference>
<dbReference type="Pfam" id="PF22725">
    <property type="entry name" value="GFO_IDH_MocA_C3"/>
    <property type="match status" value="1"/>
</dbReference>
<dbReference type="InterPro" id="IPR055170">
    <property type="entry name" value="GFO_IDH_MocA-like_dom"/>
</dbReference>
<evidence type="ECO:0000259" key="2">
    <source>
        <dbReference type="Pfam" id="PF01408"/>
    </source>
</evidence>
<dbReference type="PANTHER" id="PTHR43818">
    <property type="entry name" value="BCDNA.GH03377"/>
    <property type="match status" value="1"/>
</dbReference>
<keyword evidence="5" id="KW-1185">Reference proteome</keyword>
<dbReference type="AlphaFoldDB" id="A0A5D4GYC4"/>
<dbReference type="Pfam" id="PF01408">
    <property type="entry name" value="GFO_IDH_MocA"/>
    <property type="match status" value="1"/>
</dbReference>
<feature type="domain" description="GFO/IDH/MocA-like oxidoreductase" evidence="3">
    <location>
        <begin position="132"/>
        <end position="259"/>
    </location>
</feature>
<dbReference type="GO" id="GO:0000166">
    <property type="term" value="F:nucleotide binding"/>
    <property type="evidence" value="ECO:0007669"/>
    <property type="project" value="InterPro"/>
</dbReference>
<sequence>METIKWGMIGVGDVTEVKSGPAFYKTPYSSLLAVTSRTREKAADYALRHGIPKVYQDVAALLADPDIDIVYIATPPSTHKEYALQVIQAGKPVYVEKPMAMSLVEAKEIYDVAKQKEVPLFVAFYRRALPYFTQVKQWIDKGKIGKILTVSVRLIRAPYLSDLDPDTHTWRIKKEIGGEGYFVDMAPHTLDILDYIIGPIADIKGYATNLAGNYDVSDSVCASWQHDNGVLATGTWTFSSVKEAEEDQIIITGTTGEIRFSTFDFSPVAWITSSGTQFFDFEKPKHIQQALIETIVQELRGEGYCPSTGESAIRTTAVVEKVLTT</sequence>
<dbReference type="SUPFAM" id="SSF51735">
    <property type="entry name" value="NAD(P)-binding Rossmann-fold domains"/>
    <property type="match status" value="1"/>
</dbReference>
<dbReference type="EMBL" id="VTAV01000016">
    <property type="protein sequence ID" value="TYR33287.1"/>
    <property type="molecule type" value="Genomic_DNA"/>
</dbReference>
<dbReference type="Gene3D" id="3.40.50.720">
    <property type="entry name" value="NAD(P)-binding Rossmann-like Domain"/>
    <property type="match status" value="1"/>
</dbReference>
<evidence type="ECO:0000313" key="4">
    <source>
        <dbReference type="EMBL" id="TYR33287.1"/>
    </source>
</evidence>
<reference evidence="4 5" key="1">
    <citation type="submission" date="2019-08" db="EMBL/GenBank/DDBJ databases">
        <title>Phlebobacter frassis gen. nov. sp. nov., a new member of family Sphingobacteriaceae isolated from sand fly rearing media.</title>
        <authorList>
            <person name="Kakumanu M.L."/>
            <person name="Marayati B.F."/>
            <person name="Wada-Katsumata A."/>
            <person name="Wasserberg G."/>
            <person name="Schal C."/>
            <person name="Apperson C.S."/>
            <person name="Ponnusamy L."/>
        </authorList>
    </citation>
    <scope>NUCLEOTIDE SEQUENCE [LARGE SCALE GENOMIC DNA]</scope>
    <source>
        <strain evidence="4 5">SSI9</strain>
    </source>
</reference>
<dbReference type="SUPFAM" id="SSF55347">
    <property type="entry name" value="Glyceraldehyde-3-phosphate dehydrogenase-like, C-terminal domain"/>
    <property type="match status" value="1"/>
</dbReference>
<evidence type="ECO:0000313" key="5">
    <source>
        <dbReference type="Proteomes" id="UP000322362"/>
    </source>
</evidence>
<protein>
    <submittedName>
        <fullName evidence="4">Gfo/Idh/MocA family oxidoreductase</fullName>
    </submittedName>
</protein>
<feature type="domain" description="Gfo/Idh/MocA-like oxidoreductase N-terminal" evidence="2">
    <location>
        <begin position="4"/>
        <end position="124"/>
    </location>
</feature>
<dbReference type="Proteomes" id="UP000322362">
    <property type="component" value="Unassembled WGS sequence"/>
</dbReference>
<gene>
    <name evidence="4" type="ORF">FXV77_17650</name>
</gene>